<reference evidence="4" key="1">
    <citation type="journal article" date="2023" name="Mol. Phylogenet. Evol.">
        <title>Genome-scale phylogeny and comparative genomics of the fungal order Sordariales.</title>
        <authorList>
            <person name="Hensen N."/>
            <person name="Bonometti L."/>
            <person name="Westerberg I."/>
            <person name="Brannstrom I.O."/>
            <person name="Guillou S."/>
            <person name="Cros-Aarteil S."/>
            <person name="Calhoun S."/>
            <person name="Haridas S."/>
            <person name="Kuo A."/>
            <person name="Mondo S."/>
            <person name="Pangilinan J."/>
            <person name="Riley R."/>
            <person name="LaButti K."/>
            <person name="Andreopoulos B."/>
            <person name="Lipzen A."/>
            <person name="Chen C."/>
            <person name="Yan M."/>
            <person name="Daum C."/>
            <person name="Ng V."/>
            <person name="Clum A."/>
            <person name="Steindorff A."/>
            <person name="Ohm R.A."/>
            <person name="Martin F."/>
            <person name="Silar P."/>
            <person name="Natvig D.O."/>
            <person name="Lalanne C."/>
            <person name="Gautier V."/>
            <person name="Ament-Velasquez S.L."/>
            <person name="Kruys A."/>
            <person name="Hutchinson M.I."/>
            <person name="Powell A.J."/>
            <person name="Barry K."/>
            <person name="Miller A.N."/>
            <person name="Grigoriev I.V."/>
            <person name="Debuchy R."/>
            <person name="Gladieux P."/>
            <person name="Hiltunen Thoren M."/>
            <person name="Johannesson H."/>
        </authorList>
    </citation>
    <scope>NUCLEOTIDE SEQUENCE</scope>
    <source>
        <strain evidence="4">CBS 538.74</strain>
    </source>
</reference>
<dbReference type="PROSITE" id="PS00463">
    <property type="entry name" value="ZN2_CY6_FUNGAL_1"/>
    <property type="match status" value="1"/>
</dbReference>
<keyword evidence="5" id="KW-1185">Reference proteome</keyword>
<dbReference type="SUPFAM" id="SSF57701">
    <property type="entry name" value="Zn2/Cys6 DNA-binding domain"/>
    <property type="match status" value="1"/>
</dbReference>
<protein>
    <recommendedName>
        <fullName evidence="3">Zn(2)-C6 fungal-type domain-containing protein</fullName>
    </recommendedName>
</protein>
<sequence>MTPAAGKPFHPKRPHRKSRAGCRNCKTRKVKCDEGRPTCRTCTARNESCVYMAVSRRASPPSPPSPPSPASAASSPGKEPASTLVPIVARHAAAATVPQQPLFIPSGHSELDMRLLWFYSTVTYTSFSTGALQQRSVDVVLKVDVVQHAFANPFLMNCILGLSAQHINHLGLENMGISKSHEIYYRAMAFETYRKAVAAAEPATFPAMLATALLLCGLATHVFRGDEAVPLSIMDWMMLWKGIGAIIEVTKFPRLVKSGIARLIFRPEVDFDASSRCLPSYLLFMLSSIKEGDPEFPLVPRYYKALQYLGSLYRELRNGFSQMLLLRIVTFVTYLDKPFIENARERRPRALIILAHYLVFAKFRVKTCWWMEGMSDHEIPNISRFLGPEWAHLLRVPMAALLLDDDKDIARLLLDDPSWDVPTKMEDEPLTLDDERTLAIRAARGEDVTAGVDAYQDGKIGIC</sequence>
<comment type="caution">
    <text evidence="4">The sequence shown here is derived from an EMBL/GenBank/DDBJ whole genome shotgun (WGS) entry which is preliminary data.</text>
</comment>
<dbReference type="PRINTS" id="PR00755">
    <property type="entry name" value="AFLATOXINBRP"/>
</dbReference>
<feature type="region of interest" description="Disordered" evidence="2">
    <location>
        <begin position="56"/>
        <end position="81"/>
    </location>
</feature>
<dbReference type="InterPro" id="IPR052400">
    <property type="entry name" value="Zn2-C6_fungal_TF"/>
</dbReference>
<dbReference type="SMART" id="SM00066">
    <property type="entry name" value="GAL4"/>
    <property type="match status" value="1"/>
</dbReference>
<feature type="compositionally biased region" description="Basic residues" evidence="2">
    <location>
        <begin position="9"/>
        <end position="23"/>
    </location>
</feature>
<feature type="region of interest" description="Disordered" evidence="2">
    <location>
        <begin position="1"/>
        <end position="23"/>
    </location>
</feature>
<dbReference type="Pfam" id="PF11951">
    <property type="entry name" value="Fungal_trans_2"/>
    <property type="match status" value="1"/>
</dbReference>
<evidence type="ECO:0000259" key="3">
    <source>
        <dbReference type="PROSITE" id="PS50048"/>
    </source>
</evidence>
<keyword evidence="1" id="KW-0539">Nucleus</keyword>
<dbReference type="InterPro" id="IPR001138">
    <property type="entry name" value="Zn2Cys6_DnaBD"/>
</dbReference>
<dbReference type="PANTHER" id="PTHR47657:SF7">
    <property type="entry name" value="STEROL REGULATORY ELEMENT-BINDING PROTEIN ECM22"/>
    <property type="match status" value="1"/>
</dbReference>
<feature type="compositionally biased region" description="Pro residues" evidence="2">
    <location>
        <begin position="60"/>
        <end position="69"/>
    </location>
</feature>
<accession>A0AAN6VP75</accession>
<dbReference type="PROSITE" id="PS50048">
    <property type="entry name" value="ZN2_CY6_FUNGAL_2"/>
    <property type="match status" value="1"/>
</dbReference>
<dbReference type="GO" id="GO:0000981">
    <property type="term" value="F:DNA-binding transcription factor activity, RNA polymerase II-specific"/>
    <property type="evidence" value="ECO:0007669"/>
    <property type="project" value="InterPro"/>
</dbReference>
<evidence type="ECO:0000256" key="2">
    <source>
        <dbReference type="SAM" id="MobiDB-lite"/>
    </source>
</evidence>
<feature type="domain" description="Zn(2)-C6 fungal-type" evidence="3">
    <location>
        <begin position="21"/>
        <end position="51"/>
    </location>
</feature>
<dbReference type="InterPro" id="IPR036864">
    <property type="entry name" value="Zn2-C6_fun-type_DNA-bd_sf"/>
</dbReference>
<dbReference type="Pfam" id="PF00172">
    <property type="entry name" value="Zn_clus"/>
    <property type="match status" value="1"/>
</dbReference>
<name>A0AAN6VP75_9PEZI</name>
<evidence type="ECO:0000256" key="1">
    <source>
        <dbReference type="ARBA" id="ARBA00023242"/>
    </source>
</evidence>
<dbReference type="EMBL" id="MU856892">
    <property type="protein sequence ID" value="KAK4155238.1"/>
    <property type="molecule type" value="Genomic_DNA"/>
</dbReference>
<dbReference type="InterPro" id="IPR021858">
    <property type="entry name" value="Fun_TF"/>
</dbReference>
<evidence type="ECO:0000313" key="4">
    <source>
        <dbReference type="EMBL" id="KAK4155238.1"/>
    </source>
</evidence>
<proteinExistence type="predicted"/>
<dbReference type="GO" id="GO:0008270">
    <property type="term" value="F:zinc ion binding"/>
    <property type="evidence" value="ECO:0007669"/>
    <property type="project" value="InterPro"/>
</dbReference>
<organism evidence="4 5">
    <name type="scientific">Chaetomidium leptoderma</name>
    <dbReference type="NCBI Taxonomy" id="669021"/>
    <lineage>
        <taxon>Eukaryota</taxon>
        <taxon>Fungi</taxon>
        <taxon>Dikarya</taxon>
        <taxon>Ascomycota</taxon>
        <taxon>Pezizomycotina</taxon>
        <taxon>Sordariomycetes</taxon>
        <taxon>Sordariomycetidae</taxon>
        <taxon>Sordariales</taxon>
        <taxon>Chaetomiaceae</taxon>
        <taxon>Chaetomidium</taxon>
    </lineage>
</organism>
<dbReference type="Proteomes" id="UP001302745">
    <property type="component" value="Unassembled WGS sequence"/>
</dbReference>
<dbReference type="PANTHER" id="PTHR47657">
    <property type="entry name" value="STEROL REGULATORY ELEMENT-BINDING PROTEIN ECM22"/>
    <property type="match status" value="1"/>
</dbReference>
<evidence type="ECO:0000313" key="5">
    <source>
        <dbReference type="Proteomes" id="UP001302745"/>
    </source>
</evidence>
<reference evidence="4" key="2">
    <citation type="submission" date="2023-05" db="EMBL/GenBank/DDBJ databases">
        <authorList>
            <consortium name="Lawrence Berkeley National Laboratory"/>
            <person name="Steindorff A."/>
            <person name="Hensen N."/>
            <person name="Bonometti L."/>
            <person name="Westerberg I."/>
            <person name="Brannstrom I.O."/>
            <person name="Guillou S."/>
            <person name="Cros-Aarteil S."/>
            <person name="Calhoun S."/>
            <person name="Haridas S."/>
            <person name="Kuo A."/>
            <person name="Mondo S."/>
            <person name="Pangilinan J."/>
            <person name="Riley R."/>
            <person name="Labutti K."/>
            <person name="Andreopoulos B."/>
            <person name="Lipzen A."/>
            <person name="Chen C."/>
            <person name="Yanf M."/>
            <person name="Daum C."/>
            <person name="Ng V."/>
            <person name="Clum A."/>
            <person name="Ohm R."/>
            <person name="Martin F."/>
            <person name="Silar P."/>
            <person name="Natvig D."/>
            <person name="Lalanne C."/>
            <person name="Gautier V."/>
            <person name="Ament-Velasquez S.L."/>
            <person name="Kruys A."/>
            <person name="Hutchinson M.I."/>
            <person name="Powell A.J."/>
            <person name="Barry K."/>
            <person name="Miller A.N."/>
            <person name="Grigoriev I.V."/>
            <person name="Debuchy R."/>
            <person name="Gladieux P."/>
            <person name="Thoren M.H."/>
            <person name="Johannesson H."/>
        </authorList>
    </citation>
    <scope>NUCLEOTIDE SEQUENCE</scope>
    <source>
        <strain evidence="4">CBS 538.74</strain>
    </source>
</reference>
<gene>
    <name evidence="4" type="ORF">C8A00DRAFT_42120</name>
</gene>
<dbReference type="AlphaFoldDB" id="A0AAN6VP75"/>
<dbReference type="CDD" id="cd00067">
    <property type="entry name" value="GAL4"/>
    <property type="match status" value="1"/>
</dbReference>
<dbReference type="Gene3D" id="4.10.240.10">
    <property type="entry name" value="Zn(2)-C6 fungal-type DNA-binding domain"/>
    <property type="match status" value="1"/>
</dbReference>